<comment type="caution">
    <text evidence="2">The sequence shown here is derived from an EMBL/GenBank/DDBJ whole genome shotgun (WGS) entry which is preliminary data.</text>
</comment>
<name>A0ABP1PJR2_9HEXA</name>
<protein>
    <submittedName>
        <fullName evidence="2">Uncharacterized protein</fullName>
    </submittedName>
</protein>
<feature type="compositionally biased region" description="Polar residues" evidence="1">
    <location>
        <begin position="573"/>
        <end position="585"/>
    </location>
</feature>
<feature type="region of interest" description="Disordered" evidence="1">
    <location>
        <begin position="419"/>
        <end position="497"/>
    </location>
</feature>
<organism evidence="2 3">
    <name type="scientific">Orchesella dallaii</name>
    <dbReference type="NCBI Taxonomy" id="48710"/>
    <lineage>
        <taxon>Eukaryota</taxon>
        <taxon>Metazoa</taxon>
        <taxon>Ecdysozoa</taxon>
        <taxon>Arthropoda</taxon>
        <taxon>Hexapoda</taxon>
        <taxon>Collembola</taxon>
        <taxon>Entomobryomorpha</taxon>
        <taxon>Entomobryoidea</taxon>
        <taxon>Orchesellidae</taxon>
        <taxon>Orchesellinae</taxon>
        <taxon>Orchesella</taxon>
    </lineage>
</organism>
<feature type="compositionally biased region" description="Basic and acidic residues" evidence="1">
    <location>
        <begin position="636"/>
        <end position="647"/>
    </location>
</feature>
<feature type="compositionally biased region" description="Low complexity" evidence="1">
    <location>
        <begin position="1"/>
        <end position="11"/>
    </location>
</feature>
<feature type="compositionally biased region" description="Acidic residues" evidence="1">
    <location>
        <begin position="618"/>
        <end position="627"/>
    </location>
</feature>
<feature type="compositionally biased region" description="Polar residues" evidence="1">
    <location>
        <begin position="460"/>
        <end position="477"/>
    </location>
</feature>
<feature type="compositionally biased region" description="Gly residues" evidence="1">
    <location>
        <begin position="350"/>
        <end position="361"/>
    </location>
</feature>
<feature type="region of interest" description="Disordered" evidence="1">
    <location>
        <begin position="519"/>
        <end position="647"/>
    </location>
</feature>
<feature type="region of interest" description="Disordered" evidence="1">
    <location>
        <begin position="294"/>
        <end position="361"/>
    </location>
</feature>
<evidence type="ECO:0000313" key="3">
    <source>
        <dbReference type="Proteomes" id="UP001642540"/>
    </source>
</evidence>
<feature type="region of interest" description="Disordered" evidence="1">
    <location>
        <begin position="1"/>
        <end position="46"/>
    </location>
</feature>
<dbReference type="EMBL" id="CAXLJM020000004">
    <property type="protein sequence ID" value="CAL8069471.1"/>
    <property type="molecule type" value="Genomic_DNA"/>
</dbReference>
<sequence length="647" mass="70543">MDSNNNNLNPNASAGRPLDRERNANPHNINIEEPPQLRPVQPPMRQVPRDVSFPILYNSDRHREEYYDGMYHQPVTNMSVGRTSTRRSAYPVAYPTHESNREIQYIEPPSNLSLLSNSASRRDPLYDPPRYGGSCYTAGGSNVCSIPYNHYCLANNNCGTGRLDCVLQPPMSLGNVNLNSNAQQSSYANFEHQPRQGQGMDFSSGSSTIPNRGANPPAFIEPRANAGRGLMDSAAALLALGRAEPREPSQRPSYLSQFQLSVLPEDFRRSATRAQAQRDSYEALNRVMEEVVCSDDDDEDNGGIPMPIGNNPVVLPAPPPAEREQEDLEQVENNNDNGNEGGNEQQERSGNGGDNDEGGAGKMKQRIKVQISQKLKKGQDGTIEGQDLEITVSSIENMDARNIAQIVQNGIMQYLSFKGNAPKNSSMSSGTDGAGTTERKRSRAQGWVPREERSEGRRAPTSTATSSGIQVTSSGETKSVPRPPGLGQNMLSSGNVPVRVDSTSVPVAVERILRRFPPTLNQSTSTTNLGFHPTMPEPPTKRKVENERSNTESARTEIPNVRGEEGNKKKRSNCPSGSCSATAGSNDRGAERGEVTNPRNTLGQSTMTRARAIQGGESTDEDVEVVDIEGPGGAKKRQDKDKDKNKK</sequence>
<feature type="compositionally biased region" description="Polar residues" evidence="1">
    <location>
        <begin position="597"/>
        <end position="608"/>
    </location>
</feature>
<feature type="compositionally biased region" description="Polar residues" evidence="1">
    <location>
        <begin position="519"/>
        <end position="529"/>
    </location>
</feature>
<gene>
    <name evidence="2" type="ORF">ODALV1_LOCUS785</name>
</gene>
<evidence type="ECO:0000313" key="2">
    <source>
        <dbReference type="EMBL" id="CAL8069471.1"/>
    </source>
</evidence>
<feature type="compositionally biased region" description="Low complexity" evidence="1">
    <location>
        <begin position="331"/>
        <end position="344"/>
    </location>
</feature>
<accession>A0ABP1PJR2</accession>
<reference evidence="2 3" key="1">
    <citation type="submission" date="2024-08" db="EMBL/GenBank/DDBJ databases">
        <authorList>
            <person name="Cucini C."/>
            <person name="Frati F."/>
        </authorList>
    </citation>
    <scope>NUCLEOTIDE SEQUENCE [LARGE SCALE GENOMIC DNA]</scope>
</reference>
<keyword evidence="3" id="KW-1185">Reference proteome</keyword>
<feature type="compositionally biased region" description="Polar residues" evidence="1">
    <location>
        <begin position="422"/>
        <end position="431"/>
    </location>
</feature>
<feature type="compositionally biased region" description="Basic and acidic residues" evidence="1">
    <location>
        <begin position="449"/>
        <end position="458"/>
    </location>
</feature>
<dbReference type="Proteomes" id="UP001642540">
    <property type="component" value="Unassembled WGS sequence"/>
</dbReference>
<evidence type="ECO:0000256" key="1">
    <source>
        <dbReference type="SAM" id="MobiDB-lite"/>
    </source>
</evidence>
<feature type="compositionally biased region" description="Basic and acidic residues" evidence="1">
    <location>
        <begin position="539"/>
        <end position="550"/>
    </location>
</feature>
<proteinExistence type="predicted"/>